<organism evidence="8 9">
    <name type="scientific">Aplysia californica</name>
    <name type="common">California sea hare</name>
    <dbReference type="NCBI Taxonomy" id="6500"/>
    <lineage>
        <taxon>Eukaryota</taxon>
        <taxon>Metazoa</taxon>
        <taxon>Spiralia</taxon>
        <taxon>Lophotrochozoa</taxon>
        <taxon>Mollusca</taxon>
        <taxon>Gastropoda</taxon>
        <taxon>Heterobranchia</taxon>
        <taxon>Euthyneura</taxon>
        <taxon>Tectipleura</taxon>
        <taxon>Aplysiida</taxon>
        <taxon>Aplysioidea</taxon>
        <taxon>Aplysiidae</taxon>
        <taxon>Aplysia</taxon>
    </lineage>
</organism>
<comment type="subcellular location">
    <subcellularLocation>
        <location evidence="1">Nucleus</location>
    </subcellularLocation>
</comment>
<reference evidence="9" key="1">
    <citation type="submission" date="2025-08" db="UniProtKB">
        <authorList>
            <consortium name="RefSeq"/>
        </authorList>
    </citation>
    <scope>IDENTIFICATION</scope>
</reference>
<keyword evidence="8" id="KW-1185">Reference proteome</keyword>
<keyword evidence="5" id="KW-0539">Nucleus</keyword>
<keyword evidence="2" id="KW-0805">Transcription regulation</keyword>
<evidence type="ECO:0000256" key="5">
    <source>
        <dbReference type="ARBA" id="ARBA00023242"/>
    </source>
</evidence>
<keyword evidence="4" id="KW-0804">Transcription</keyword>
<evidence type="ECO:0000256" key="2">
    <source>
        <dbReference type="ARBA" id="ARBA00023015"/>
    </source>
</evidence>
<sequence>MILNVCFFPDRMNGDSSGYGGANGNGNYVTAPADSPGYYYNSGPNQMMSPQPPMGEQPQPQPQQQQQQPQQMPFAQGHQSSLFHFNSSSFSNINVERASPPDPLFLVHEGPTGALEGGTLAKAIATLSQDKNKRPRSEKKAIPEEQKDDKYFERRRRNNEAAKKSRDSRKSREDELAMRASILERKNAVLRVQVHSMREEALKLRQMWFEKCQGAGAMAGVAHHSQMMPPQSNGLQQNPLSSHQGRSS</sequence>
<keyword evidence="3" id="KW-0238">DNA-binding</keyword>
<accession>A0ABM1AEK5</accession>
<dbReference type="SUPFAM" id="SSF57959">
    <property type="entry name" value="Leucine zipper domain"/>
    <property type="match status" value="1"/>
</dbReference>
<evidence type="ECO:0000256" key="3">
    <source>
        <dbReference type="ARBA" id="ARBA00023125"/>
    </source>
</evidence>
<name>A0ABM1AEK5_APLCA</name>
<dbReference type="Pfam" id="PF07716">
    <property type="entry name" value="bZIP_2"/>
    <property type="match status" value="1"/>
</dbReference>
<feature type="compositionally biased region" description="Pro residues" evidence="6">
    <location>
        <begin position="50"/>
        <end position="61"/>
    </location>
</feature>
<feature type="region of interest" description="Disordered" evidence="6">
    <location>
        <begin position="127"/>
        <end position="174"/>
    </location>
</feature>
<evidence type="ECO:0000259" key="7">
    <source>
        <dbReference type="PROSITE" id="PS50217"/>
    </source>
</evidence>
<dbReference type="PANTHER" id="PTHR11988">
    <property type="entry name" value="THYROTROPH EMBRYONIC FACTOR RELATED"/>
    <property type="match status" value="1"/>
</dbReference>
<dbReference type="SMART" id="SM00338">
    <property type="entry name" value="BRLZ"/>
    <property type="match status" value="1"/>
</dbReference>
<protein>
    <submittedName>
        <fullName evidence="9">D site-binding protein isoform X1</fullName>
    </submittedName>
</protein>
<dbReference type="PANTHER" id="PTHR11988:SF55">
    <property type="entry name" value="BZIP DOMAIN-CONTAINING PROTEIN"/>
    <property type="match status" value="1"/>
</dbReference>
<feature type="region of interest" description="Disordered" evidence="6">
    <location>
        <begin position="224"/>
        <end position="248"/>
    </location>
</feature>
<evidence type="ECO:0000313" key="9">
    <source>
        <dbReference type="RefSeq" id="XP_012946189.1"/>
    </source>
</evidence>
<feature type="region of interest" description="Disordered" evidence="6">
    <location>
        <begin position="37"/>
        <end position="76"/>
    </location>
</feature>
<evidence type="ECO:0000256" key="1">
    <source>
        <dbReference type="ARBA" id="ARBA00004123"/>
    </source>
</evidence>
<feature type="domain" description="BZIP" evidence="7">
    <location>
        <begin position="148"/>
        <end position="207"/>
    </location>
</feature>
<evidence type="ECO:0000256" key="4">
    <source>
        <dbReference type="ARBA" id="ARBA00023163"/>
    </source>
</evidence>
<dbReference type="PROSITE" id="PS50217">
    <property type="entry name" value="BZIP"/>
    <property type="match status" value="1"/>
</dbReference>
<dbReference type="RefSeq" id="XP_012946189.1">
    <property type="nucleotide sequence ID" value="XM_013090735.2"/>
</dbReference>
<dbReference type="InterPro" id="IPR004827">
    <property type="entry name" value="bZIP"/>
</dbReference>
<dbReference type="CDD" id="cd14695">
    <property type="entry name" value="bZIP_HLF"/>
    <property type="match status" value="1"/>
</dbReference>
<dbReference type="InterPro" id="IPR046347">
    <property type="entry name" value="bZIP_sf"/>
</dbReference>
<dbReference type="GeneID" id="106013898"/>
<gene>
    <name evidence="9" type="primary">LOC106013898</name>
</gene>
<dbReference type="Gene3D" id="1.20.5.170">
    <property type="match status" value="1"/>
</dbReference>
<feature type="compositionally biased region" description="Basic and acidic residues" evidence="6">
    <location>
        <begin position="138"/>
        <end position="174"/>
    </location>
</feature>
<proteinExistence type="predicted"/>
<evidence type="ECO:0000256" key="6">
    <source>
        <dbReference type="SAM" id="MobiDB-lite"/>
    </source>
</evidence>
<evidence type="ECO:0000313" key="8">
    <source>
        <dbReference type="Proteomes" id="UP000694888"/>
    </source>
</evidence>
<feature type="compositionally biased region" description="Low complexity" evidence="6">
    <location>
        <begin position="62"/>
        <end position="73"/>
    </location>
</feature>
<feature type="compositionally biased region" description="Polar residues" evidence="6">
    <location>
        <begin position="228"/>
        <end position="248"/>
    </location>
</feature>
<dbReference type="Proteomes" id="UP000694888">
    <property type="component" value="Unplaced"/>
</dbReference>
<dbReference type="InterPro" id="IPR040223">
    <property type="entry name" value="PAR_bZIP"/>
</dbReference>